<evidence type="ECO:0000256" key="3">
    <source>
        <dbReference type="PROSITE-ProRule" id="PRU00221"/>
    </source>
</evidence>
<dbReference type="EMBL" id="JBAMMX010000024">
    <property type="protein sequence ID" value="KAK6916767.1"/>
    <property type="molecule type" value="Genomic_DNA"/>
</dbReference>
<dbReference type="InterPro" id="IPR036322">
    <property type="entry name" value="WD40_repeat_dom_sf"/>
</dbReference>
<name>A0AAN8UWI2_9MAGN</name>
<dbReference type="PROSITE" id="PS50082">
    <property type="entry name" value="WD_REPEATS_2"/>
    <property type="match status" value="1"/>
</dbReference>
<dbReference type="InterPro" id="IPR015943">
    <property type="entry name" value="WD40/YVTN_repeat-like_dom_sf"/>
</dbReference>
<accession>A0AAN8UWI2</accession>
<dbReference type="AlphaFoldDB" id="A0AAN8UWI2"/>
<dbReference type="SMART" id="SM00320">
    <property type="entry name" value="WD40"/>
    <property type="match status" value="7"/>
</dbReference>
<dbReference type="InterPro" id="IPR045151">
    <property type="entry name" value="DCAF8"/>
</dbReference>
<gene>
    <name evidence="4" type="ORF">RJ641_019628</name>
</gene>
<dbReference type="PROSITE" id="PS50294">
    <property type="entry name" value="WD_REPEATS_REGION"/>
    <property type="match status" value="1"/>
</dbReference>
<evidence type="ECO:0000313" key="4">
    <source>
        <dbReference type="EMBL" id="KAK6916767.1"/>
    </source>
</evidence>
<dbReference type="SUPFAM" id="SSF50978">
    <property type="entry name" value="WD40 repeat-like"/>
    <property type="match status" value="1"/>
</dbReference>
<evidence type="ECO:0000313" key="5">
    <source>
        <dbReference type="Proteomes" id="UP001370490"/>
    </source>
</evidence>
<dbReference type="PANTHER" id="PTHR15574:SF21">
    <property type="entry name" value="DDB1- AND CUL4-ASSOCIATED FACTOR 8"/>
    <property type="match status" value="1"/>
</dbReference>
<dbReference type="PANTHER" id="PTHR15574">
    <property type="entry name" value="WD REPEAT DOMAIN-CONTAINING FAMILY"/>
    <property type="match status" value="1"/>
</dbReference>
<dbReference type="Gene3D" id="2.130.10.10">
    <property type="entry name" value="YVTN repeat-like/Quinoprotein amine dehydrogenase"/>
    <property type="match status" value="1"/>
</dbReference>
<dbReference type="Pfam" id="PF00400">
    <property type="entry name" value="WD40"/>
    <property type="match status" value="3"/>
</dbReference>
<evidence type="ECO:0000256" key="1">
    <source>
        <dbReference type="ARBA" id="ARBA00022574"/>
    </source>
</evidence>
<comment type="caution">
    <text evidence="4">The sequence shown here is derived from an EMBL/GenBank/DDBJ whole genome shotgun (WGS) entry which is preliminary data.</text>
</comment>
<evidence type="ECO:0000256" key="2">
    <source>
        <dbReference type="ARBA" id="ARBA00022737"/>
    </source>
</evidence>
<keyword evidence="5" id="KW-1185">Reference proteome</keyword>
<dbReference type="GO" id="GO:0080008">
    <property type="term" value="C:Cul4-RING E3 ubiquitin ligase complex"/>
    <property type="evidence" value="ECO:0007669"/>
    <property type="project" value="TreeGrafter"/>
</dbReference>
<proteinExistence type="predicted"/>
<dbReference type="InterPro" id="IPR001680">
    <property type="entry name" value="WD40_rpt"/>
</dbReference>
<protein>
    <submittedName>
        <fullName evidence="4">WD40 repeat</fullName>
    </submittedName>
</protein>
<feature type="repeat" description="WD" evidence="3">
    <location>
        <begin position="49"/>
        <end position="90"/>
    </location>
</feature>
<sequence length="429" mass="47757">MKRKAKTNLDKAVVEVWQREVGQLSSRNFARRLAASEDLVLRLCLHRKLERHKGCVNTVSFSADGETLVTGSDDRRVILWDWETGNVKLSFHSGHNNNVFQAKIMPYTDDRTIVTCAADGQVRHAQILDCGKVETALLARHQGRAHKLAIEPGSPYIFYTCGVDGLVQHFDLRTRVATKLLTCLPVHDTHYLQVIHLNAIAIDPRNPNLFAVAGSDAFTRLYDIRKYRWDGSSDFGQPADYFCPEHLIADADVGITGLAFSDHSELLVSYNNENIYLFTRDMGLGHDPVLEPPASTGSDIDDKGSDHLSVASQSMMDTIENCGPRVYKGHRNCETVKGVSFYGPGCEYVVSGSDCGRIFIWRKKDGQLIWVMEADKDVVNCIESHPHTAVLASSGIEKDIKIWTPTASERATLPANIKQVCLNCSEIEP</sequence>
<keyword evidence="1 3" id="KW-0853">WD repeat</keyword>
<organism evidence="4 5">
    <name type="scientific">Dillenia turbinata</name>
    <dbReference type="NCBI Taxonomy" id="194707"/>
    <lineage>
        <taxon>Eukaryota</taxon>
        <taxon>Viridiplantae</taxon>
        <taxon>Streptophyta</taxon>
        <taxon>Embryophyta</taxon>
        <taxon>Tracheophyta</taxon>
        <taxon>Spermatophyta</taxon>
        <taxon>Magnoliopsida</taxon>
        <taxon>eudicotyledons</taxon>
        <taxon>Gunneridae</taxon>
        <taxon>Pentapetalae</taxon>
        <taxon>Dilleniales</taxon>
        <taxon>Dilleniaceae</taxon>
        <taxon>Dillenia</taxon>
    </lineage>
</organism>
<keyword evidence="2" id="KW-0677">Repeat</keyword>
<dbReference type="GO" id="GO:0005737">
    <property type="term" value="C:cytoplasm"/>
    <property type="evidence" value="ECO:0007669"/>
    <property type="project" value="TreeGrafter"/>
</dbReference>
<dbReference type="Proteomes" id="UP001370490">
    <property type="component" value="Unassembled WGS sequence"/>
</dbReference>
<reference evidence="4 5" key="1">
    <citation type="submission" date="2023-12" db="EMBL/GenBank/DDBJ databases">
        <title>A high-quality genome assembly for Dillenia turbinata (Dilleniales).</title>
        <authorList>
            <person name="Chanderbali A."/>
        </authorList>
    </citation>
    <scope>NUCLEOTIDE SEQUENCE [LARGE SCALE GENOMIC DNA]</scope>
    <source>
        <strain evidence="4">LSX21</strain>
        <tissue evidence="4">Leaf</tissue>
    </source>
</reference>